<dbReference type="Proteomes" id="UP001176468">
    <property type="component" value="Unassembled WGS sequence"/>
</dbReference>
<evidence type="ECO:0000313" key="6">
    <source>
        <dbReference type="Proteomes" id="UP001176468"/>
    </source>
</evidence>
<reference evidence="5" key="1">
    <citation type="submission" date="2023-07" db="EMBL/GenBank/DDBJ databases">
        <authorList>
            <person name="Kim M.K."/>
        </authorList>
    </citation>
    <scope>NUCLEOTIDE SEQUENCE</scope>
    <source>
        <strain evidence="5">CA1-15</strain>
    </source>
</reference>
<protein>
    <submittedName>
        <fullName evidence="5">Sugar kinase</fullName>
    </submittedName>
</protein>
<dbReference type="GO" id="GO:0016301">
    <property type="term" value="F:kinase activity"/>
    <property type="evidence" value="ECO:0007669"/>
    <property type="project" value="UniProtKB-KW"/>
</dbReference>
<dbReference type="CDD" id="cd01166">
    <property type="entry name" value="KdgK"/>
    <property type="match status" value="1"/>
</dbReference>
<evidence type="ECO:0000256" key="2">
    <source>
        <dbReference type="ARBA" id="ARBA00022679"/>
    </source>
</evidence>
<organism evidence="5 6">
    <name type="scientific">Sphingomonas immobilis</name>
    <dbReference type="NCBI Taxonomy" id="3063997"/>
    <lineage>
        <taxon>Bacteria</taxon>
        <taxon>Pseudomonadati</taxon>
        <taxon>Pseudomonadota</taxon>
        <taxon>Alphaproteobacteria</taxon>
        <taxon>Sphingomonadales</taxon>
        <taxon>Sphingomonadaceae</taxon>
        <taxon>Sphingomonas</taxon>
    </lineage>
</organism>
<keyword evidence="3 5" id="KW-0418">Kinase</keyword>
<name>A0ABT9A2D4_9SPHN</name>
<dbReference type="PROSITE" id="PS00584">
    <property type="entry name" value="PFKB_KINASES_2"/>
    <property type="match status" value="1"/>
</dbReference>
<dbReference type="PANTHER" id="PTHR43085">
    <property type="entry name" value="HEXOKINASE FAMILY MEMBER"/>
    <property type="match status" value="1"/>
</dbReference>
<evidence type="ECO:0000313" key="5">
    <source>
        <dbReference type="EMBL" id="MDO7843514.1"/>
    </source>
</evidence>
<dbReference type="SUPFAM" id="SSF53613">
    <property type="entry name" value="Ribokinase-like"/>
    <property type="match status" value="1"/>
</dbReference>
<dbReference type="InterPro" id="IPR029056">
    <property type="entry name" value="Ribokinase-like"/>
</dbReference>
<proteinExistence type="inferred from homology"/>
<accession>A0ABT9A2D4</accession>
<comment type="caution">
    <text evidence="5">The sequence shown here is derived from an EMBL/GenBank/DDBJ whole genome shotgun (WGS) entry which is preliminary data.</text>
</comment>
<dbReference type="RefSeq" id="WP_304561972.1">
    <property type="nucleotide sequence ID" value="NZ_JAUQSZ010000010.1"/>
</dbReference>
<keyword evidence="2" id="KW-0808">Transferase</keyword>
<dbReference type="Pfam" id="PF00294">
    <property type="entry name" value="PfkB"/>
    <property type="match status" value="1"/>
</dbReference>
<gene>
    <name evidence="5" type="ORF">Q5H94_14360</name>
</gene>
<dbReference type="PANTHER" id="PTHR43085:SF15">
    <property type="entry name" value="2-DEHYDRO-3-DEOXYGLUCONOKINASE"/>
    <property type="match status" value="1"/>
</dbReference>
<evidence type="ECO:0000256" key="3">
    <source>
        <dbReference type="ARBA" id="ARBA00022777"/>
    </source>
</evidence>
<keyword evidence="6" id="KW-1185">Reference proteome</keyword>
<dbReference type="InterPro" id="IPR002173">
    <property type="entry name" value="Carboh/pur_kinase_PfkB_CS"/>
</dbReference>
<sequence length="304" mass="31823">MTRIVAFGEGMIEIAGNIGSTGLIGYGGDVLNVTVALARLGLAPSFMTALGVDVWSGELADAWAAEGVDLSLIARHPDRVPGLYGIRTDAEGERTFIYWRGVSAARFFFQLAESEALLKQAAQADVLFLSGITLSLYNAAAQRRIGDLAETIRERGGQVVFDGNYRPNGWPDARAAADAFDAFAPYVSLALPTAGDEQLLHGIGDGETIARRWHQAGAEEVVVKLGAEGAYVSHPGGTHLVTTEALTPVDTTGAGDAFDAGYLAARLAGRAPAAAAAFGHRLAGETIMHRGAIPPRDAVAAIRP</sequence>
<dbReference type="Gene3D" id="3.40.1190.20">
    <property type="match status" value="1"/>
</dbReference>
<dbReference type="InterPro" id="IPR011611">
    <property type="entry name" value="PfkB_dom"/>
</dbReference>
<evidence type="ECO:0000259" key="4">
    <source>
        <dbReference type="Pfam" id="PF00294"/>
    </source>
</evidence>
<comment type="similarity">
    <text evidence="1">Belongs to the carbohydrate kinase PfkB family.</text>
</comment>
<dbReference type="InterPro" id="IPR050306">
    <property type="entry name" value="PfkB_Carbo_kinase"/>
</dbReference>
<feature type="domain" description="Carbohydrate kinase PfkB" evidence="4">
    <location>
        <begin position="1"/>
        <end position="295"/>
    </location>
</feature>
<dbReference type="EMBL" id="JAUQSZ010000010">
    <property type="protein sequence ID" value="MDO7843514.1"/>
    <property type="molecule type" value="Genomic_DNA"/>
</dbReference>
<evidence type="ECO:0000256" key="1">
    <source>
        <dbReference type="ARBA" id="ARBA00010688"/>
    </source>
</evidence>